<evidence type="ECO:0000256" key="1">
    <source>
        <dbReference type="ARBA" id="ARBA00000830"/>
    </source>
</evidence>
<comment type="caution">
    <text evidence="5">The sequence shown here is derived from an EMBL/GenBank/DDBJ whole genome shotgun (WGS) entry which is preliminary data.</text>
</comment>
<dbReference type="Proteomes" id="UP000468943">
    <property type="component" value="Unassembled WGS sequence"/>
</dbReference>
<dbReference type="GO" id="GO:0005829">
    <property type="term" value="C:cytosol"/>
    <property type="evidence" value="ECO:0007669"/>
    <property type="project" value="TreeGrafter"/>
</dbReference>
<dbReference type="InterPro" id="IPR041492">
    <property type="entry name" value="HAD_2"/>
</dbReference>
<dbReference type="Gene3D" id="3.40.50.1000">
    <property type="entry name" value="HAD superfamily/HAD-like"/>
    <property type="match status" value="1"/>
</dbReference>
<dbReference type="PANTHER" id="PTHR43434:SF1">
    <property type="entry name" value="PHOSPHOGLYCOLATE PHOSPHATASE"/>
    <property type="match status" value="1"/>
</dbReference>
<sequence>MNKFPFSAIGFDLDGTLLDTHQDLGAAVNHALKLGGFDPVPVDSSKDLIGGGAKMMLSRAVDDQTSGGARMERDAFHTLYKQMLSYYSENNAVHSRPYPGIIEALDILADRGVKLAIVTNKFESFATDILNQLQLADRFVTIIGGDTMGKGNAKPAPDPVIEARTRCGGGSIAFIGDSSYDVDAAKAAGVPVIACAYGYCDKPPHELGADAVIHAATELIGALESL</sequence>
<dbReference type="EMBL" id="WTYS01000001">
    <property type="protein sequence ID" value="MXO57539.1"/>
    <property type="molecule type" value="Genomic_DNA"/>
</dbReference>
<comment type="pathway">
    <text evidence="2">Organic acid metabolism; glycolate biosynthesis; glycolate from 2-phosphoglycolate: step 1/1.</text>
</comment>
<dbReference type="SFLD" id="SFLDS00003">
    <property type="entry name" value="Haloacid_Dehalogenase"/>
    <property type="match status" value="1"/>
</dbReference>
<dbReference type="InterPro" id="IPR023198">
    <property type="entry name" value="PGP-like_dom2"/>
</dbReference>
<dbReference type="AlphaFoldDB" id="A0A6I4SPG5"/>
<dbReference type="RefSeq" id="WP_160598606.1">
    <property type="nucleotide sequence ID" value="NZ_WTYS01000001.1"/>
</dbReference>
<keyword evidence="5" id="KW-0378">Hydrolase</keyword>
<accession>A0A6I4SPG5</accession>
<reference evidence="5 6" key="1">
    <citation type="submission" date="2019-12" db="EMBL/GenBank/DDBJ databases">
        <title>Genomic-based taxomic classification of the family Erythrobacteraceae.</title>
        <authorList>
            <person name="Xu L."/>
        </authorList>
    </citation>
    <scope>NUCLEOTIDE SEQUENCE [LARGE SCALE GENOMIC DNA]</scope>
    <source>
        <strain evidence="5 6">JCM 17802</strain>
    </source>
</reference>
<dbReference type="GO" id="GO:0006281">
    <property type="term" value="P:DNA repair"/>
    <property type="evidence" value="ECO:0007669"/>
    <property type="project" value="TreeGrafter"/>
</dbReference>
<comment type="similarity">
    <text evidence="3">Belongs to the HAD-like hydrolase superfamily. CbbY/CbbZ/Gph/YieH family.</text>
</comment>
<dbReference type="NCBIfam" id="TIGR01549">
    <property type="entry name" value="HAD-SF-IA-v1"/>
    <property type="match status" value="1"/>
</dbReference>
<gene>
    <name evidence="5" type="ORF">GRI36_11685</name>
</gene>
<proteinExistence type="inferred from homology"/>
<evidence type="ECO:0000313" key="6">
    <source>
        <dbReference type="Proteomes" id="UP000468943"/>
    </source>
</evidence>
<dbReference type="SFLD" id="SFLDG01129">
    <property type="entry name" value="C1.5:_HAD__Beta-PGM__Phosphata"/>
    <property type="match status" value="1"/>
</dbReference>
<evidence type="ECO:0000256" key="3">
    <source>
        <dbReference type="ARBA" id="ARBA00006171"/>
    </source>
</evidence>
<dbReference type="InterPro" id="IPR006439">
    <property type="entry name" value="HAD-SF_hydro_IA"/>
</dbReference>
<dbReference type="InterPro" id="IPR036412">
    <property type="entry name" value="HAD-like_sf"/>
</dbReference>
<evidence type="ECO:0000313" key="5">
    <source>
        <dbReference type="EMBL" id="MXO57539.1"/>
    </source>
</evidence>
<dbReference type="InterPro" id="IPR023214">
    <property type="entry name" value="HAD_sf"/>
</dbReference>
<dbReference type="SUPFAM" id="SSF56784">
    <property type="entry name" value="HAD-like"/>
    <property type="match status" value="1"/>
</dbReference>
<keyword evidence="6" id="KW-1185">Reference proteome</keyword>
<dbReference type="GO" id="GO:0008967">
    <property type="term" value="F:phosphoglycolate phosphatase activity"/>
    <property type="evidence" value="ECO:0007669"/>
    <property type="project" value="UniProtKB-EC"/>
</dbReference>
<organism evidence="5 6">
    <name type="scientific">Pontixanthobacter gangjinensis</name>
    <dbReference type="NCBI Taxonomy" id="1028742"/>
    <lineage>
        <taxon>Bacteria</taxon>
        <taxon>Pseudomonadati</taxon>
        <taxon>Pseudomonadota</taxon>
        <taxon>Alphaproteobacteria</taxon>
        <taxon>Sphingomonadales</taxon>
        <taxon>Erythrobacteraceae</taxon>
        <taxon>Pontixanthobacter</taxon>
    </lineage>
</organism>
<dbReference type="Pfam" id="PF13419">
    <property type="entry name" value="HAD_2"/>
    <property type="match status" value="1"/>
</dbReference>
<dbReference type="Gene3D" id="1.10.150.240">
    <property type="entry name" value="Putative phosphatase, domain 2"/>
    <property type="match status" value="1"/>
</dbReference>
<evidence type="ECO:0000256" key="4">
    <source>
        <dbReference type="ARBA" id="ARBA00013078"/>
    </source>
</evidence>
<dbReference type="InterPro" id="IPR050155">
    <property type="entry name" value="HAD-like_hydrolase_sf"/>
</dbReference>
<dbReference type="OrthoDB" id="9793014at2"/>
<comment type="catalytic activity">
    <reaction evidence="1">
        <text>2-phosphoglycolate + H2O = glycolate + phosphate</text>
        <dbReference type="Rhea" id="RHEA:14369"/>
        <dbReference type="ChEBI" id="CHEBI:15377"/>
        <dbReference type="ChEBI" id="CHEBI:29805"/>
        <dbReference type="ChEBI" id="CHEBI:43474"/>
        <dbReference type="ChEBI" id="CHEBI:58033"/>
        <dbReference type="EC" id="3.1.3.18"/>
    </reaction>
</comment>
<dbReference type="PANTHER" id="PTHR43434">
    <property type="entry name" value="PHOSPHOGLYCOLATE PHOSPHATASE"/>
    <property type="match status" value="1"/>
</dbReference>
<dbReference type="EC" id="3.1.3.18" evidence="4"/>
<evidence type="ECO:0000256" key="2">
    <source>
        <dbReference type="ARBA" id="ARBA00004818"/>
    </source>
</evidence>
<protein>
    <recommendedName>
        <fullName evidence="4">phosphoglycolate phosphatase</fullName>
        <ecNumber evidence="4">3.1.3.18</ecNumber>
    </recommendedName>
</protein>
<name>A0A6I4SPG5_9SPHN</name>